<dbReference type="PROSITE" id="PS00455">
    <property type="entry name" value="AMP_BINDING"/>
    <property type="match status" value="1"/>
</dbReference>
<dbReference type="GO" id="GO:0031956">
    <property type="term" value="F:medium-chain fatty acid-CoA ligase activity"/>
    <property type="evidence" value="ECO:0007669"/>
    <property type="project" value="TreeGrafter"/>
</dbReference>
<feature type="domain" description="AMP-binding enzyme C-terminal" evidence="4">
    <location>
        <begin position="441"/>
        <end position="519"/>
    </location>
</feature>
<dbReference type="Gene3D" id="3.40.50.12780">
    <property type="entry name" value="N-terminal domain of ligase-like"/>
    <property type="match status" value="1"/>
</dbReference>
<sequence>MNAASLPNPPQTLPLLLARAPDAATAIVSPAGALIYGQLAQASARVAAGLRRLGVAPGDRVAIWLPNVDAWLAVFFACARIGAIAVAVNTRFRSSELADILGRSRAKVLVFWPAFKQIDFAGILGDCAPADLAHLAAVVAYGSDAAAGDGGTLLGRPVVTYAALADHAPLEDVAATGESGCALFTTSGTSSRPKFVLHDQRTLATHACNVVRAWNLSADSVTLLVPPLCGVFGLATTLATLAGGGRLIMSPVWDAHSDGAAIVRHGVTHLYTSDTALAQLLQLPQAPAFARSLQHVGYAAFSPGEADIVARAEAMGVRVAGLYGSSELQALLAAQDSAAPVAERSLGGGYFVSPAAHVRVRDPESGRLAAPGETGELEFRAPHSVMRGYFENPEATAKAFTDDGYFRSGDLGYARPDGSFVYLARMDDTLRLGGYLVSPAEIEAVVQECDGVAECQVVGITMKGELRPIACVIARASPAPGEAAPDEAAIIGHAAHRLARHKVPVRVLMMDAFPVTSSANGTKIQKARLRELALAELEPGRA</sequence>
<keyword evidence="2" id="KW-0436">Ligase</keyword>
<dbReference type="OrthoDB" id="8185589at2"/>
<dbReference type="Gene3D" id="3.30.300.30">
    <property type="match status" value="1"/>
</dbReference>
<proteinExistence type="inferred from homology"/>
<dbReference type="PANTHER" id="PTHR43201">
    <property type="entry name" value="ACYL-COA SYNTHETASE"/>
    <property type="match status" value="1"/>
</dbReference>
<accession>A0A5C8PBC0</accession>
<evidence type="ECO:0000313" key="5">
    <source>
        <dbReference type="EMBL" id="TXL71104.1"/>
    </source>
</evidence>
<dbReference type="Pfam" id="PF13193">
    <property type="entry name" value="AMP-binding_C"/>
    <property type="match status" value="1"/>
</dbReference>
<dbReference type="InterPro" id="IPR025110">
    <property type="entry name" value="AMP-bd_C"/>
</dbReference>
<dbReference type="Proteomes" id="UP000321638">
    <property type="component" value="Unassembled WGS sequence"/>
</dbReference>
<dbReference type="PANTHER" id="PTHR43201:SF5">
    <property type="entry name" value="MEDIUM-CHAIN ACYL-COA LIGASE ACSF2, MITOCHONDRIAL"/>
    <property type="match status" value="1"/>
</dbReference>
<dbReference type="InterPro" id="IPR020845">
    <property type="entry name" value="AMP-binding_CS"/>
</dbReference>
<feature type="domain" description="AMP-dependent synthetase/ligase" evidence="3">
    <location>
        <begin position="19"/>
        <end position="390"/>
    </location>
</feature>
<name>A0A5C8PBC0_9HYPH</name>
<evidence type="ECO:0000256" key="2">
    <source>
        <dbReference type="ARBA" id="ARBA00022598"/>
    </source>
</evidence>
<evidence type="ECO:0000256" key="1">
    <source>
        <dbReference type="ARBA" id="ARBA00006432"/>
    </source>
</evidence>
<comment type="similarity">
    <text evidence="1">Belongs to the ATP-dependent AMP-binding enzyme family.</text>
</comment>
<dbReference type="AlphaFoldDB" id="A0A5C8PBC0"/>
<comment type="caution">
    <text evidence="5">The sequence shown here is derived from an EMBL/GenBank/DDBJ whole genome shotgun (WGS) entry which is preliminary data.</text>
</comment>
<evidence type="ECO:0000313" key="6">
    <source>
        <dbReference type="Proteomes" id="UP000321638"/>
    </source>
</evidence>
<protein>
    <submittedName>
        <fullName evidence="5">AMP-binding protein</fullName>
    </submittedName>
</protein>
<dbReference type="InterPro" id="IPR042099">
    <property type="entry name" value="ANL_N_sf"/>
</dbReference>
<dbReference type="Pfam" id="PF00501">
    <property type="entry name" value="AMP-binding"/>
    <property type="match status" value="1"/>
</dbReference>
<dbReference type="SUPFAM" id="SSF56801">
    <property type="entry name" value="Acetyl-CoA synthetase-like"/>
    <property type="match status" value="1"/>
</dbReference>
<dbReference type="InterPro" id="IPR000873">
    <property type="entry name" value="AMP-dep_synth/lig_dom"/>
</dbReference>
<dbReference type="EMBL" id="VDUZ01000048">
    <property type="protein sequence ID" value="TXL71104.1"/>
    <property type="molecule type" value="Genomic_DNA"/>
</dbReference>
<evidence type="ECO:0000259" key="4">
    <source>
        <dbReference type="Pfam" id="PF13193"/>
    </source>
</evidence>
<organism evidence="5 6">
    <name type="scientific">Vineibacter terrae</name>
    <dbReference type="NCBI Taxonomy" id="2586908"/>
    <lineage>
        <taxon>Bacteria</taxon>
        <taxon>Pseudomonadati</taxon>
        <taxon>Pseudomonadota</taxon>
        <taxon>Alphaproteobacteria</taxon>
        <taxon>Hyphomicrobiales</taxon>
        <taxon>Vineibacter</taxon>
    </lineage>
</organism>
<dbReference type="InterPro" id="IPR045851">
    <property type="entry name" value="AMP-bd_C_sf"/>
</dbReference>
<gene>
    <name evidence="5" type="ORF">FHP25_31355</name>
</gene>
<keyword evidence="6" id="KW-1185">Reference proteome</keyword>
<reference evidence="5 6" key="1">
    <citation type="submission" date="2019-06" db="EMBL/GenBank/DDBJ databases">
        <title>New taxonomy in bacterial strain CC-CFT640, isolated from vineyard.</title>
        <authorList>
            <person name="Lin S.-Y."/>
            <person name="Tsai C.-F."/>
            <person name="Young C.-C."/>
        </authorList>
    </citation>
    <scope>NUCLEOTIDE SEQUENCE [LARGE SCALE GENOMIC DNA]</scope>
    <source>
        <strain evidence="5 6">CC-CFT640</strain>
    </source>
</reference>
<dbReference type="RefSeq" id="WP_147850952.1">
    <property type="nucleotide sequence ID" value="NZ_VDUZ01000048.1"/>
</dbReference>
<evidence type="ECO:0000259" key="3">
    <source>
        <dbReference type="Pfam" id="PF00501"/>
    </source>
</evidence>
<dbReference type="GO" id="GO:0006631">
    <property type="term" value="P:fatty acid metabolic process"/>
    <property type="evidence" value="ECO:0007669"/>
    <property type="project" value="TreeGrafter"/>
</dbReference>